<sequence>MLSSEATRYINNTSPLIGALLCILKKGRDFSAPFVENRLSAASFPLRLYTSLSVLGGSRSVPALNFKGLALIPCLHILFGGTLDHHVVNVGLKISSNFIAEYLFHQSSIVHAKTSALDLKRSYNLSLKFAGSCFPMITDAVVGNRLARLDQDLTEIASPNPVALSHL</sequence>
<protein>
    <submittedName>
        <fullName evidence="1">Uncharacterized protein</fullName>
    </submittedName>
</protein>
<keyword evidence="2" id="KW-1185">Reference proteome</keyword>
<reference evidence="1" key="2">
    <citation type="submission" date="2022-01" db="EMBL/GenBank/DDBJ databases">
        <authorList>
            <person name="Yamashiro T."/>
            <person name="Shiraishi A."/>
            <person name="Satake H."/>
            <person name="Nakayama K."/>
        </authorList>
    </citation>
    <scope>NUCLEOTIDE SEQUENCE</scope>
</reference>
<name>A0ABQ5CFB2_9ASTR</name>
<gene>
    <name evidence="1" type="ORF">Tco_0895265</name>
</gene>
<proteinExistence type="predicted"/>
<reference evidence="1" key="1">
    <citation type="journal article" date="2022" name="Int. J. Mol. Sci.">
        <title>Draft Genome of Tanacetum Coccineum: Genomic Comparison of Closely Related Tanacetum-Family Plants.</title>
        <authorList>
            <person name="Yamashiro T."/>
            <person name="Shiraishi A."/>
            <person name="Nakayama K."/>
            <person name="Satake H."/>
        </authorList>
    </citation>
    <scope>NUCLEOTIDE SEQUENCE</scope>
</reference>
<dbReference type="EMBL" id="BQNB010014206">
    <property type="protein sequence ID" value="GJT25328.1"/>
    <property type="molecule type" value="Genomic_DNA"/>
</dbReference>
<dbReference type="Proteomes" id="UP001151760">
    <property type="component" value="Unassembled WGS sequence"/>
</dbReference>
<comment type="caution">
    <text evidence="1">The sequence shown here is derived from an EMBL/GenBank/DDBJ whole genome shotgun (WGS) entry which is preliminary data.</text>
</comment>
<accession>A0ABQ5CFB2</accession>
<organism evidence="1 2">
    <name type="scientific">Tanacetum coccineum</name>
    <dbReference type="NCBI Taxonomy" id="301880"/>
    <lineage>
        <taxon>Eukaryota</taxon>
        <taxon>Viridiplantae</taxon>
        <taxon>Streptophyta</taxon>
        <taxon>Embryophyta</taxon>
        <taxon>Tracheophyta</taxon>
        <taxon>Spermatophyta</taxon>
        <taxon>Magnoliopsida</taxon>
        <taxon>eudicotyledons</taxon>
        <taxon>Gunneridae</taxon>
        <taxon>Pentapetalae</taxon>
        <taxon>asterids</taxon>
        <taxon>campanulids</taxon>
        <taxon>Asterales</taxon>
        <taxon>Asteraceae</taxon>
        <taxon>Asteroideae</taxon>
        <taxon>Anthemideae</taxon>
        <taxon>Anthemidinae</taxon>
        <taxon>Tanacetum</taxon>
    </lineage>
</organism>
<evidence type="ECO:0000313" key="2">
    <source>
        <dbReference type="Proteomes" id="UP001151760"/>
    </source>
</evidence>
<evidence type="ECO:0000313" key="1">
    <source>
        <dbReference type="EMBL" id="GJT25328.1"/>
    </source>
</evidence>